<comment type="subcellular location">
    <subcellularLocation>
        <location evidence="1 4">Mitochondrion matrix</location>
    </subcellularLocation>
</comment>
<evidence type="ECO:0000256" key="7">
    <source>
        <dbReference type="SAM" id="MobiDB-lite"/>
    </source>
</evidence>
<evidence type="ECO:0000256" key="1">
    <source>
        <dbReference type="ARBA" id="ARBA00004305"/>
    </source>
</evidence>
<dbReference type="GO" id="GO:0030150">
    <property type="term" value="P:protein import into mitochondrial matrix"/>
    <property type="evidence" value="ECO:0007669"/>
    <property type="project" value="TreeGrafter"/>
</dbReference>
<evidence type="ECO:0000313" key="9">
    <source>
        <dbReference type="Proteomes" id="UP000054248"/>
    </source>
</evidence>
<evidence type="ECO:0000256" key="4">
    <source>
        <dbReference type="RuleBase" id="RU000640"/>
    </source>
</evidence>
<dbReference type="GO" id="GO:0006457">
    <property type="term" value="P:protein folding"/>
    <property type="evidence" value="ECO:0007669"/>
    <property type="project" value="InterPro"/>
</dbReference>
<evidence type="ECO:0000313" key="8">
    <source>
        <dbReference type="EMBL" id="KIO34816.1"/>
    </source>
</evidence>
<dbReference type="FunFam" id="2.30.22.10:FF:000002">
    <property type="entry name" value="GrpE protein homolog"/>
    <property type="match status" value="1"/>
</dbReference>
<keyword evidence="4" id="KW-0496">Mitochondrion</keyword>
<dbReference type="PROSITE" id="PS01071">
    <property type="entry name" value="GRPE"/>
    <property type="match status" value="1"/>
</dbReference>
<proteinExistence type="inferred from homology"/>
<dbReference type="GO" id="GO:0051087">
    <property type="term" value="F:protein-folding chaperone binding"/>
    <property type="evidence" value="ECO:0007669"/>
    <property type="project" value="InterPro"/>
</dbReference>
<dbReference type="GO" id="GO:0000774">
    <property type="term" value="F:adenyl-nucleotide exchange factor activity"/>
    <property type="evidence" value="ECO:0007669"/>
    <property type="project" value="InterPro"/>
</dbReference>
<dbReference type="GO" id="GO:0051082">
    <property type="term" value="F:unfolded protein binding"/>
    <property type="evidence" value="ECO:0007669"/>
    <property type="project" value="TreeGrafter"/>
</dbReference>
<dbReference type="OrthoDB" id="201635at2759"/>
<sequence>MSSSFSVATRLLRSCPTTLRTSQYRLAASTSGRLSTRFYSATADQSPPVDDAKPPPPAEEGGLSELETKLKQKDAELADLTNRLKYAQADFVNLQKIAAREKEQTSLYAISNFARDLIGTVDVFGLALKSVPAEAMSGGSSSDAAKHLKNLHEGVTMTQRELLKTLEKYGVTPFDPTGETFDPNHHEALYEAPIPGKEPGTVIDCQKVGYKIKDRTLRAAQVGVAR</sequence>
<dbReference type="Proteomes" id="UP000054248">
    <property type="component" value="Unassembled WGS sequence"/>
</dbReference>
<dbReference type="InterPro" id="IPR000740">
    <property type="entry name" value="GrpE"/>
</dbReference>
<dbReference type="PRINTS" id="PR00773">
    <property type="entry name" value="GRPEPROTEIN"/>
</dbReference>
<dbReference type="GO" id="GO:0042803">
    <property type="term" value="F:protein homodimerization activity"/>
    <property type="evidence" value="ECO:0007669"/>
    <property type="project" value="InterPro"/>
</dbReference>
<keyword evidence="9" id="KW-1185">Reference proteome</keyword>
<organism evidence="8 9">
    <name type="scientific">Tulasnella calospora MUT 4182</name>
    <dbReference type="NCBI Taxonomy" id="1051891"/>
    <lineage>
        <taxon>Eukaryota</taxon>
        <taxon>Fungi</taxon>
        <taxon>Dikarya</taxon>
        <taxon>Basidiomycota</taxon>
        <taxon>Agaricomycotina</taxon>
        <taxon>Agaricomycetes</taxon>
        <taxon>Cantharellales</taxon>
        <taxon>Tulasnellaceae</taxon>
        <taxon>Tulasnella</taxon>
    </lineage>
</organism>
<reference evidence="8 9" key="1">
    <citation type="submission" date="2014-04" db="EMBL/GenBank/DDBJ databases">
        <authorList>
            <consortium name="DOE Joint Genome Institute"/>
            <person name="Kuo A."/>
            <person name="Girlanda M."/>
            <person name="Perotto S."/>
            <person name="Kohler A."/>
            <person name="Nagy L.G."/>
            <person name="Floudas D."/>
            <person name="Copeland A."/>
            <person name="Barry K.W."/>
            <person name="Cichocki N."/>
            <person name="Veneault-Fourrey C."/>
            <person name="LaButti K."/>
            <person name="Lindquist E.A."/>
            <person name="Lipzen A."/>
            <person name="Lundell T."/>
            <person name="Morin E."/>
            <person name="Murat C."/>
            <person name="Sun H."/>
            <person name="Tunlid A."/>
            <person name="Henrissat B."/>
            <person name="Grigoriev I.V."/>
            <person name="Hibbett D.S."/>
            <person name="Martin F."/>
            <person name="Nordberg H.P."/>
            <person name="Cantor M.N."/>
            <person name="Hua S.X."/>
        </authorList>
    </citation>
    <scope>NUCLEOTIDE SEQUENCE [LARGE SCALE GENOMIC DNA]</scope>
    <source>
        <strain evidence="8 9">MUT 4182</strain>
    </source>
</reference>
<dbReference type="GO" id="GO:0001405">
    <property type="term" value="C:PAM complex, Tim23 associated import motor"/>
    <property type="evidence" value="ECO:0007669"/>
    <property type="project" value="TreeGrafter"/>
</dbReference>
<dbReference type="InterPro" id="IPR009012">
    <property type="entry name" value="GrpE_head"/>
</dbReference>
<dbReference type="CDD" id="cd00446">
    <property type="entry name" value="GrpE"/>
    <property type="match status" value="1"/>
</dbReference>
<dbReference type="Gene3D" id="2.30.22.10">
    <property type="entry name" value="Head domain of nucleotide exchange factor GrpE"/>
    <property type="match status" value="1"/>
</dbReference>
<evidence type="ECO:0000256" key="2">
    <source>
        <dbReference type="ARBA" id="ARBA00009054"/>
    </source>
</evidence>
<reference evidence="9" key="2">
    <citation type="submission" date="2015-01" db="EMBL/GenBank/DDBJ databases">
        <title>Evolutionary Origins and Diversification of the Mycorrhizal Mutualists.</title>
        <authorList>
            <consortium name="DOE Joint Genome Institute"/>
            <consortium name="Mycorrhizal Genomics Consortium"/>
            <person name="Kohler A."/>
            <person name="Kuo A."/>
            <person name="Nagy L.G."/>
            <person name="Floudas D."/>
            <person name="Copeland A."/>
            <person name="Barry K.W."/>
            <person name="Cichocki N."/>
            <person name="Veneault-Fourrey C."/>
            <person name="LaButti K."/>
            <person name="Lindquist E.A."/>
            <person name="Lipzen A."/>
            <person name="Lundell T."/>
            <person name="Morin E."/>
            <person name="Murat C."/>
            <person name="Riley R."/>
            <person name="Ohm R."/>
            <person name="Sun H."/>
            <person name="Tunlid A."/>
            <person name="Henrissat B."/>
            <person name="Grigoriev I.V."/>
            <person name="Hibbett D.S."/>
            <person name="Martin F."/>
        </authorList>
    </citation>
    <scope>NUCLEOTIDE SEQUENCE [LARGE SCALE GENOMIC DNA]</scope>
    <source>
        <strain evidence="9">MUT 4182</strain>
    </source>
</reference>
<dbReference type="PANTHER" id="PTHR21237:SF23">
    <property type="entry name" value="GRPE PROTEIN HOMOLOG, MITOCHONDRIAL"/>
    <property type="match status" value="1"/>
</dbReference>
<keyword evidence="3 4" id="KW-0143">Chaperone</keyword>
<evidence type="ECO:0000256" key="3">
    <source>
        <dbReference type="ARBA" id="ARBA00023186"/>
    </source>
</evidence>
<evidence type="ECO:0000256" key="6">
    <source>
        <dbReference type="SAM" id="Coils"/>
    </source>
</evidence>
<dbReference type="EMBL" id="KN822942">
    <property type="protein sequence ID" value="KIO34816.1"/>
    <property type="molecule type" value="Genomic_DNA"/>
</dbReference>
<dbReference type="PANTHER" id="PTHR21237">
    <property type="entry name" value="GRPE PROTEIN"/>
    <property type="match status" value="1"/>
</dbReference>
<dbReference type="SUPFAM" id="SSF51064">
    <property type="entry name" value="Head domain of nucleotide exchange factor GrpE"/>
    <property type="match status" value="1"/>
</dbReference>
<dbReference type="InterPro" id="IPR013805">
    <property type="entry name" value="GrpE_CC"/>
</dbReference>
<name>A0A0C3QXI0_9AGAM</name>
<comment type="similarity">
    <text evidence="2 5">Belongs to the GrpE family.</text>
</comment>
<dbReference type="HOGENOM" id="CLU_057217_0_1_1"/>
<dbReference type="Gene3D" id="3.90.20.20">
    <property type="match status" value="1"/>
</dbReference>
<accession>A0A0C3QXI0</accession>
<feature type="region of interest" description="Disordered" evidence="7">
    <location>
        <begin position="39"/>
        <end position="63"/>
    </location>
</feature>
<dbReference type="HAMAP" id="MF_01151">
    <property type="entry name" value="GrpE"/>
    <property type="match status" value="1"/>
</dbReference>
<protein>
    <recommendedName>
        <fullName evidence="4">GrpE protein homolog</fullName>
    </recommendedName>
</protein>
<dbReference type="SUPFAM" id="SSF58014">
    <property type="entry name" value="Coiled-coil domain of nucleotide exchange factor GrpE"/>
    <property type="match status" value="1"/>
</dbReference>
<dbReference type="STRING" id="1051891.A0A0C3QXI0"/>
<keyword evidence="6" id="KW-0175">Coiled coil</keyword>
<dbReference type="Pfam" id="PF01025">
    <property type="entry name" value="GrpE"/>
    <property type="match status" value="1"/>
</dbReference>
<evidence type="ECO:0000256" key="5">
    <source>
        <dbReference type="RuleBase" id="RU004478"/>
    </source>
</evidence>
<dbReference type="AlphaFoldDB" id="A0A0C3QXI0"/>
<feature type="coiled-coil region" evidence="6">
    <location>
        <begin position="63"/>
        <end position="90"/>
    </location>
</feature>
<gene>
    <name evidence="8" type="ORF">M407DRAFT_240598</name>
</gene>
<comment type="function">
    <text evidence="4">Essential component of the PAM complex, a complex required for the translocation of transit peptide-containing proteins from the inner membrane into the mitochondrial matrix in an ATP-dependent manner.</text>
</comment>